<proteinExistence type="predicted"/>
<evidence type="ECO:0000313" key="2">
    <source>
        <dbReference type="Proteomes" id="UP000652761"/>
    </source>
</evidence>
<sequence>MNLAAWMWTLRVAVAVGGIGVDANLRILQVLKDAWRIVERVAVTNRARKRRGVVQFPWEFAEAAVGPFVHDYEAERLFLCCVVRVGYWPDQPVVHSRVVASFPSDSCFATCREFMVYDSWSRFDSFELVLVLLPLLGLALHAGLPAEVSDNP</sequence>
<dbReference type="Proteomes" id="UP000652761">
    <property type="component" value="Unassembled WGS sequence"/>
</dbReference>
<gene>
    <name evidence="1" type="ORF">Taro_024886</name>
</gene>
<reference evidence="1" key="1">
    <citation type="submission" date="2017-07" db="EMBL/GenBank/DDBJ databases">
        <title>Taro Niue Genome Assembly and Annotation.</title>
        <authorList>
            <person name="Atibalentja N."/>
            <person name="Keating K."/>
            <person name="Fields C.J."/>
        </authorList>
    </citation>
    <scope>NUCLEOTIDE SEQUENCE</scope>
    <source>
        <strain evidence="1">Niue_2</strain>
        <tissue evidence="1">Leaf</tissue>
    </source>
</reference>
<evidence type="ECO:0000313" key="1">
    <source>
        <dbReference type="EMBL" id="MQL92262.1"/>
    </source>
</evidence>
<accession>A0A843V1N1</accession>
<comment type="caution">
    <text evidence="1">The sequence shown here is derived from an EMBL/GenBank/DDBJ whole genome shotgun (WGS) entry which is preliminary data.</text>
</comment>
<keyword evidence="2" id="KW-1185">Reference proteome</keyword>
<protein>
    <submittedName>
        <fullName evidence="1">Uncharacterized protein</fullName>
    </submittedName>
</protein>
<organism evidence="1 2">
    <name type="scientific">Colocasia esculenta</name>
    <name type="common">Wild taro</name>
    <name type="synonym">Arum esculentum</name>
    <dbReference type="NCBI Taxonomy" id="4460"/>
    <lineage>
        <taxon>Eukaryota</taxon>
        <taxon>Viridiplantae</taxon>
        <taxon>Streptophyta</taxon>
        <taxon>Embryophyta</taxon>
        <taxon>Tracheophyta</taxon>
        <taxon>Spermatophyta</taxon>
        <taxon>Magnoliopsida</taxon>
        <taxon>Liliopsida</taxon>
        <taxon>Araceae</taxon>
        <taxon>Aroideae</taxon>
        <taxon>Colocasieae</taxon>
        <taxon>Colocasia</taxon>
    </lineage>
</organism>
<dbReference type="AlphaFoldDB" id="A0A843V1N1"/>
<dbReference type="EMBL" id="NMUH01001429">
    <property type="protein sequence ID" value="MQL92262.1"/>
    <property type="molecule type" value="Genomic_DNA"/>
</dbReference>
<name>A0A843V1N1_COLES</name>